<gene>
    <name evidence="10" type="ORF">C7P63_09765</name>
</gene>
<dbReference type="RefSeq" id="WP_125943971.1">
    <property type="nucleotide sequence ID" value="NZ_PXZH01000007.1"/>
</dbReference>
<keyword evidence="3" id="KW-0813">Transport</keyword>
<dbReference type="InterPro" id="IPR030947">
    <property type="entry name" value="EcfA_1"/>
</dbReference>
<dbReference type="Proteomes" id="UP000277864">
    <property type="component" value="Unassembled WGS sequence"/>
</dbReference>
<dbReference type="PANTHER" id="PTHR43553">
    <property type="entry name" value="HEAVY METAL TRANSPORTER"/>
    <property type="match status" value="1"/>
</dbReference>
<dbReference type="OrthoDB" id="9784332at2"/>
<dbReference type="PROSITE" id="PS50893">
    <property type="entry name" value="ABC_TRANSPORTER_2"/>
    <property type="match status" value="1"/>
</dbReference>
<evidence type="ECO:0000256" key="2">
    <source>
        <dbReference type="ARBA" id="ARBA00005417"/>
    </source>
</evidence>
<dbReference type="InterPro" id="IPR003593">
    <property type="entry name" value="AAA+_ATPase"/>
</dbReference>
<evidence type="ECO:0000256" key="1">
    <source>
        <dbReference type="ARBA" id="ARBA00004202"/>
    </source>
</evidence>
<dbReference type="Pfam" id="PF00005">
    <property type="entry name" value="ABC_tran"/>
    <property type="match status" value="1"/>
</dbReference>
<keyword evidence="11" id="KW-1185">Reference proteome</keyword>
<reference evidence="10 11" key="1">
    <citation type="submission" date="2018-03" db="EMBL/GenBank/DDBJ databases">
        <authorList>
            <person name="Gulvik C.A."/>
        </authorList>
    </citation>
    <scope>NUCLEOTIDE SEQUENCE [LARGE SCALE GENOMIC DNA]</scope>
    <source>
        <strain evidence="10 11">JCM 31581</strain>
    </source>
</reference>
<dbReference type="InterPro" id="IPR015856">
    <property type="entry name" value="ABC_transpr_CbiO/EcfA_su"/>
</dbReference>
<dbReference type="FunFam" id="3.40.50.300:FF:000224">
    <property type="entry name" value="Energy-coupling factor transporter ATP-binding protein EcfA"/>
    <property type="match status" value="1"/>
</dbReference>
<dbReference type="InterPro" id="IPR050095">
    <property type="entry name" value="ECF_ABC_transporter_ATP-bd"/>
</dbReference>
<evidence type="ECO:0000313" key="11">
    <source>
        <dbReference type="Proteomes" id="UP000277864"/>
    </source>
</evidence>
<organism evidence="10 11">
    <name type="scientific">Vagococcus humatus</name>
    <dbReference type="NCBI Taxonomy" id="1889241"/>
    <lineage>
        <taxon>Bacteria</taxon>
        <taxon>Bacillati</taxon>
        <taxon>Bacillota</taxon>
        <taxon>Bacilli</taxon>
        <taxon>Lactobacillales</taxon>
        <taxon>Enterococcaceae</taxon>
        <taxon>Vagococcus</taxon>
    </lineage>
</organism>
<comment type="similarity">
    <text evidence="2">Belongs to the ABC transporter superfamily.</text>
</comment>
<dbReference type="GO" id="GO:0005524">
    <property type="term" value="F:ATP binding"/>
    <property type="evidence" value="ECO:0007669"/>
    <property type="project" value="UniProtKB-KW"/>
</dbReference>
<dbReference type="SUPFAM" id="SSF52540">
    <property type="entry name" value="P-loop containing nucleoside triphosphate hydrolases"/>
    <property type="match status" value="1"/>
</dbReference>
<keyword evidence="5" id="KW-0547">Nucleotide-binding</keyword>
<dbReference type="InterPro" id="IPR003439">
    <property type="entry name" value="ABC_transporter-like_ATP-bd"/>
</dbReference>
<evidence type="ECO:0000313" key="10">
    <source>
        <dbReference type="EMBL" id="RST88666.1"/>
    </source>
</evidence>
<dbReference type="InterPro" id="IPR027417">
    <property type="entry name" value="P-loop_NTPase"/>
</dbReference>
<dbReference type="NCBIfam" id="NF010156">
    <property type="entry name" value="PRK13635.1"/>
    <property type="match status" value="1"/>
</dbReference>
<keyword evidence="6 10" id="KW-0067">ATP-binding</keyword>
<keyword evidence="8" id="KW-0472">Membrane</keyword>
<evidence type="ECO:0000256" key="5">
    <source>
        <dbReference type="ARBA" id="ARBA00022741"/>
    </source>
</evidence>
<evidence type="ECO:0000256" key="6">
    <source>
        <dbReference type="ARBA" id="ARBA00022840"/>
    </source>
</evidence>
<dbReference type="PROSITE" id="PS00211">
    <property type="entry name" value="ABC_TRANSPORTER_1"/>
    <property type="match status" value="1"/>
</dbReference>
<evidence type="ECO:0000259" key="9">
    <source>
        <dbReference type="PROSITE" id="PS50893"/>
    </source>
</evidence>
<dbReference type="CDD" id="cd03225">
    <property type="entry name" value="ABC_cobalt_CbiO_domain1"/>
    <property type="match status" value="1"/>
</dbReference>
<dbReference type="GO" id="GO:0042626">
    <property type="term" value="F:ATPase-coupled transmembrane transporter activity"/>
    <property type="evidence" value="ECO:0007669"/>
    <property type="project" value="TreeGrafter"/>
</dbReference>
<dbReference type="PANTHER" id="PTHR43553:SF24">
    <property type="entry name" value="ENERGY-COUPLING FACTOR TRANSPORTER ATP-BINDING PROTEIN ECFA1"/>
    <property type="match status" value="1"/>
</dbReference>
<keyword evidence="7" id="KW-1278">Translocase</keyword>
<dbReference type="GO" id="GO:0043190">
    <property type="term" value="C:ATP-binding cassette (ABC) transporter complex"/>
    <property type="evidence" value="ECO:0007669"/>
    <property type="project" value="TreeGrafter"/>
</dbReference>
<accession>A0A429Z4P5</accession>
<dbReference type="InterPro" id="IPR017871">
    <property type="entry name" value="ABC_transporter-like_CS"/>
</dbReference>
<evidence type="ECO:0000256" key="3">
    <source>
        <dbReference type="ARBA" id="ARBA00022448"/>
    </source>
</evidence>
<dbReference type="GO" id="GO:0016887">
    <property type="term" value="F:ATP hydrolysis activity"/>
    <property type="evidence" value="ECO:0007669"/>
    <property type="project" value="InterPro"/>
</dbReference>
<evidence type="ECO:0000256" key="4">
    <source>
        <dbReference type="ARBA" id="ARBA00022475"/>
    </source>
</evidence>
<proteinExistence type="inferred from homology"/>
<feature type="domain" description="ABC transporter" evidence="9">
    <location>
        <begin position="5"/>
        <end position="240"/>
    </location>
</feature>
<name>A0A429Z4P5_9ENTE</name>
<comment type="subcellular location">
    <subcellularLocation>
        <location evidence="1">Cell membrane</location>
        <topology evidence="1">Peripheral membrane protein</topology>
    </subcellularLocation>
</comment>
<evidence type="ECO:0000256" key="7">
    <source>
        <dbReference type="ARBA" id="ARBA00022967"/>
    </source>
</evidence>
<protein>
    <submittedName>
        <fullName evidence="10">Energy-coupling factor ABC transporter ATP-binding protein</fullName>
    </submittedName>
</protein>
<dbReference type="NCBIfam" id="NF010167">
    <property type="entry name" value="PRK13648.1"/>
    <property type="match status" value="1"/>
</dbReference>
<dbReference type="AlphaFoldDB" id="A0A429Z4P5"/>
<dbReference type="NCBIfam" id="TIGR04520">
    <property type="entry name" value="ECF_ATPase_1"/>
    <property type="match status" value="1"/>
</dbReference>
<comment type="caution">
    <text evidence="10">The sequence shown here is derived from an EMBL/GenBank/DDBJ whole genome shotgun (WGS) entry which is preliminary data.</text>
</comment>
<sequence>MKPIITLEDISFKYQEDAEKYALKNISGSIYPGEWIAIIGHNGSGKSTLAKMINGLLLPQTGQVSVNQLPVNEENIWKVRQSVGMVFQNPDNQFVGSTVEDDVAFGLENSGVPREEMVIRVNDALTKVRMSDFKEKEPARLSGGQKQRVAIAGVIAISPDVIILDEATSMLDPKGRFEVIDTIKQLKEERNLTVISITHDIDEAANANRLFVMKQGELIHVGTPEEIFSYGEQLVEMGLDLPFPEKLKIELNQLGIETPNHYLTEEGMVEWLWTSSLNK</sequence>
<evidence type="ECO:0000256" key="8">
    <source>
        <dbReference type="ARBA" id="ARBA00023136"/>
    </source>
</evidence>
<keyword evidence="4" id="KW-1003">Cell membrane</keyword>
<dbReference type="EMBL" id="PXZH01000007">
    <property type="protein sequence ID" value="RST88666.1"/>
    <property type="molecule type" value="Genomic_DNA"/>
</dbReference>
<dbReference type="Gene3D" id="3.40.50.300">
    <property type="entry name" value="P-loop containing nucleotide triphosphate hydrolases"/>
    <property type="match status" value="1"/>
</dbReference>
<dbReference type="SMART" id="SM00382">
    <property type="entry name" value="AAA"/>
    <property type="match status" value="1"/>
</dbReference>